<evidence type="ECO:0000313" key="2">
    <source>
        <dbReference type="Proteomes" id="UP000183317"/>
    </source>
</evidence>
<gene>
    <name evidence="1" type="ORF">A3J13_01605</name>
</gene>
<protein>
    <submittedName>
        <fullName evidence="1">Uncharacterized protein</fullName>
    </submittedName>
</protein>
<evidence type="ECO:0000313" key="1">
    <source>
        <dbReference type="EMBL" id="OGE64632.1"/>
    </source>
</evidence>
<sequence>MILWFVLFGLVVLISFVLALLSMREYHEIPKESDYGLFLIRKPTELTGKFLDSIQRILDSKVLSIERLIKGDQSVLVMFGPRSLLLENKDLLDLVELEDYTRIGSRNVSCYEVGSSEKMFTNLPKLLHSEQFWCQFLLSSKADGVYFCQTRIAVVADTERRRVITEKFLKIPKTFSNEQMLDFYKKRIFRNDSGNASLKSSEMAELFRL</sequence>
<reference evidence="1 2" key="1">
    <citation type="journal article" date="2016" name="Nat. Commun.">
        <title>Thousands of microbial genomes shed light on interconnected biogeochemical processes in an aquifer system.</title>
        <authorList>
            <person name="Anantharaman K."/>
            <person name="Brown C.T."/>
            <person name="Hug L.A."/>
            <person name="Sharon I."/>
            <person name="Castelle C.J."/>
            <person name="Probst A.J."/>
            <person name="Thomas B.C."/>
            <person name="Singh A."/>
            <person name="Wilkins M.J."/>
            <person name="Karaoz U."/>
            <person name="Brodie E.L."/>
            <person name="Williams K.H."/>
            <person name="Hubbard S.S."/>
            <person name="Banfield J.F."/>
        </authorList>
    </citation>
    <scope>NUCLEOTIDE SEQUENCE [LARGE SCALE GENOMIC DNA]</scope>
</reference>
<organism evidence="1 2">
    <name type="scientific">Candidatus Daviesbacteria bacterium RIFCSPLOWO2_02_FULL_36_8</name>
    <dbReference type="NCBI Taxonomy" id="1797793"/>
    <lineage>
        <taxon>Bacteria</taxon>
        <taxon>Candidatus Daviesiibacteriota</taxon>
    </lineage>
</organism>
<dbReference type="Proteomes" id="UP000183317">
    <property type="component" value="Unassembled WGS sequence"/>
</dbReference>
<dbReference type="AlphaFoldDB" id="A0A1F5MH04"/>
<name>A0A1F5MH04_9BACT</name>
<accession>A0A1F5MH04</accession>
<comment type="caution">
    <text evidence="1">The sequence shown here is derived from an EMBL/GenBank/DDBJ whole genome shotgun (WGS) entry which is preliminary data.</text>
</comment>
<dbReference type="EMBL" id="MFDU01000004">
    <property type="protein sequence ID" value="OGE64632.1"/>
    <property type="molecule type" value="Genomic_DNA"/>
</dbReference>
<proteinExistence type="predicted"/>